<dbReference type="AlphaFoldDB" id="A0A1E3P0E8"/>
<dbReference type="OrthoDB" id="5390at2759"/>
<dbReference type="InterPro" id="IPR024326">
    <property type="entry name" value="RRP7_C"/>
</dbReference>
<dbReference type="GO" id="GO:0060962">
    <property type="term" value="P:regulation of ribosomal protein gene transcription by RNA polymerase II"/>
    <property type="evidence" value="ECO:0007669"/>
    <property type="project" value="EnsemblFungi"/>
</dbReference>
<protein>
    <recommendedName>
        <fullName evidence="6">Ribosomal RNA-processing protein 7 C-terminal domain-containing protein</fullName>
    </recommendedName>
</protein>
<dbReference type="Gene3D" id="6.10.250.1770">
    <property type="match status" value="1"/>
</dbReference>
<dbReference type="GO" id="GO:0019843">
    <property type="term" value="F:rRNA binding"/>
    <property type="evidence" value="ECO:0007669"/>
    <property type="project" value="EnsemblFungi"/>
</dbReference>
<comment type="similarity">
    <text evidence="1">Belongs to the RRP7 family.</text>
</comment>
<dbReference type="GO" id="GO:0006364">
    <property type="term" value="P:rRNA processing"/>
    <property type="evidence" value="ECO:0007669"/>
    <property type="project" value="EnsemblFungi"/>
</dbReference>
<dbReference type="GO" id="GO:0032040">
    <property type="term" value="C:small-subunit processome"/>
    <property type="evidence" value="ECO:0007669"/>
    <property type="project" value="EnsemblFungi"/>
</dbReference>
<dbReference type="GO" id="GO:0034456">
    <property type="term" value="C:UTP-C complex"/>
    <property type="evidence" value="ECO:0007669"/>
    <property type="project" value="EnsemblFungi"/>
</dbReference>
<feature type="domain" description="Rrp7 RRM-like N-terminal" evidence="3">
    <location>
        <begin position="7"/>
        <end position="167"/>
    </location>
</feature>
<dbReference type="Pfam" id="PF12923">
    <property type="entry name" value="RRP7"/>
    <property type="match status" value="1"/>
</dbReference>
<dbReference type="PANTHER" id="PTHR13191:SF0">
    <property type="entry name" value="RIBOSOMAL RNA-PROCESSING PROTEIN 7 HOMOLOG A-RELATED"/>
    <property type="match status" value="1"/>
</dbReference>
<dbReference type="PANTHER" id="PTHR13191">
    <property type="entry name" value="RIBOSOMAL RNA PROCESSING PROTEIN 7-RELATED"/>
    <property type="match status" value="1"/>
</dbReference>
<dbReference type="GO" id="GO:0042790">
    <property type="term" value="P:nucleolar large rRNA transcription by RNA polymerase I"/>
    <property type="evidence" value="ECO:0007669"/>
    <property type="project" value="EnsemblFungi"/>
</dbReference>
<evidence type="ECO:0000313" key="5">
    <source>
        <dbReference type="Proteomes" id="UP000094112"/>
    </source>
</evidence>
<keyword evidence="5" id="KW-1185">Reference proteome</keyword>
<sequence length="291" mass="34053">MSEAIEEIKGFQVVPLLLQPSKLLKNQSIKHYIYVKKHQSNTDKELAERSLFLINPPINSTLSNIKNFFKKISQSSIIENFFLNVENLDYEINLTKLTTDLYDQDEKNLQEGIKLPNGTGLVVFVDKAAANLAFSKIKKYVKNSHKDLYQWNFNEDQPASIRFTKAYQNDILPAEETSEAVAQALEDFEKREADSISQLEEMKTLVDEDGFTMVVGKNRKTKKGILGKIDSVNKVVKDKNEVKSKKKEKEDFYRFQIRERKKLEMNELVKKFRQDQERIKELKEKKRFRPY</sequence>
<dbReference type="CDD" id="cd12293">
    <property type="entry name" value="dRRM_Rrp7p"/>
    <property type="match status" value="1"/>
</dbReference>
<dbReference type="Pfam" id="PF17799">
    <property type="entry name" value="RRM_Rrp7"/>
    <property type="match status" value="1"/>
</dbReference>
<evidence type="ECO:0000313" key="4">
    <source>
        <dbReference type="EMBL" id="ODQ58929.1"/>
    </source>
</evidence>
<proteinExistence type="inferred from homology"/>
<organism evidence="4 5">
    <name type="scientific">Wickerhamomyces anomalus (strain ATCC 58044 / CBS 1984 / NCYC 433 / NRRL Y-366-8)</name>
    <name type="common">Yeast</name>
    <name type="synonym">Hansenula anomala</name>
    <dbReference type="NCBI Taxonomy" id="683960"/>
    <lineage>
        <taxon>Eukaryota</taxon>
        <taxon>Fungi</taxon>
        <taxon>Dikarya</taxon>
        <taxon>Ascomycota</taxon>
        <taxon>Saccharomycotina</taxon>
        <taxon>Saccharomycetes</taxon>
        <taxon>Phaffomycetales</taxon>
        <taxon>Wickerhamomycetaceae</taxon>
        <taxon>Wickerhamomyces</taxon>
    </lineage>
</organism>
<evidence type="ECO:0008006" key="6">
    <source>
        <dbReference type="Google" id="ProtNLM"/>
    </source>
</evidence>
<dbReference type="Proteomes" id="UP000094112">
    <property type="component" value="Unassembled WGS sequence"/>
</dbReference>
<dbReference type="RefSeq" id="XP_019038136.1">
    <property type="nucleotide sequence ID" value="XM_019184900.1"/>
</dbReference>
<accession>A0A1E3P0E8</accession>
<evidence type="ECO:0000259" key="2">
    <source>
        <dbReference type="Pfam" id="PF12923"/>
    </source>
</evidence>
<reference evidence="4 5" key="1">
    <citation type="journal article" date="2016" name="Proc. Natl. Acad. Sci. U.S.A.">
        <title>Comparative genomics of biotechnologically important yeasts.</title>
        <authorList>
            <person name="Riley R."/>
            <person name="Haridas S."/>
            <person name="Wolfe K.H."/>
            <person name="Lopes M.R."/>
            <person name="Hittinger C.T."/>
            <person name="Goeker M."/>
            <person name="Salamov A.A."/>
            <person name="Wisecaver J.H."/>
            <person name="Long T.M."/>
            <person name="Calvey C.H."/>
            <person name="Aerts A.L."/>
            <person name="Barry K.W."/>
            <person name="Choi C."/>
            <person name="Clum A."/>
            <person name="Coughlan A.Y."/>
            <person name="Deshpande S."/>
            <person name="Douglass A.P."/>
            <person name="Hanson S.J."/>
            <person name="Klenk H.-P."/>
            <person name="LaButti K.M."/>
            <person name="Lapidus A."/>
            <person name="Lindquist E.A."/>
            <person name="Lipzen A.M."/>
            <person name="Meier-Kolthoff J.P."/>
            <person name="Ohm R.A."/>
            <person name="Otillar R.P."/>
            <person name="Pangilinan J.L."/>
            <person name="Peng Y."/>
            <person name="Rokas A."/>
            <person name="Rosa C.A."/>
            <person name="Scheuner C."/>
            <person name="Sibirny A.A."/>
            <person name="Slot J.C."/>
            <person name="Stielow J.B."/>
            <person name="Sun H."/>
            <person name="Kurtzman C.P."/>
            <person name="Blackwell M."/>
            <person name="Grigoriev I.V."/>
            <person name="Jeffries T.W."/>
        </authorList>
    </citation>
    <scope>NUCLEOTIDE SEQUENCE [LARGE SCALE GENOMIC DNA]</scope>
    <source>
        <strain evidence="5">ATCC 58044 / CBS 1984 / NCYC 433 / NRRL Y-366-8</strain>
    </source>
</reference>
<dbReference type="GO" id="GO:0032545">
    <property type="term" value="C:CURI complex"/>
    <property type="evidence" value="ECO:0007669"/>
    <property type="project" value="EnsemblFungi"/>
</dbReference>
<dbReference type="InterPro" id="IPR040446">
    <property type="entry name" value="RRP7"/>
</dbReference>
<dbReference type="GO" id="GO:0000028">
    <property type="term" value="P:ribosomal small subunit assembly"/>
    <property type="evidence" value="ECO:0007669"/>
    <property type="project" value="EnsemblFungi"/>
</dbReference>
<evidence type="ECO:0000259" key="3">
    <source>
        <dbReference type="Pfam" id="PF17799"/>
    </source>
</evidence>
<evidence type="ECO:0000256" key="1">
    <source>
        <dbReference type="ARBA" id="ARBA00006110"/>
    </source>
</evidence>
<name>A0A1E3P0E8_WICAA</name>
<dbReference type="EMBL" id="KV454211">
    <property type="protein sequence ID" value="ODQ58929.1"/>
    <property type="molecule type" value="Genomic_DNA"/>
</dbReference>
<feature type="domain" description="Ribosomal RNA-processing protein 7 C-terminal" evidence="2">
    <location>
        <begin position="171"/>
        <end position="291"/>
    </location>
</feature>
<dbReference type="STRING" id="683960.A0A1E3P0E8"/>
<dbReference type="InterPro" id="IPR040447">
    <property type="entry name" value="RRM_Rrp7"/>
</dbReference>
<dbReference type="GeneID" id="30202146"/>
<gene>
    <name evidence="4" type="ORF">WICANDRAFT_79474</name>
</gene>